<proteinExistence type="predicted"/>
<accession>A0A0P7ZKZ0</accession>
<reference evidence="1 2" key="1">
    <citation type="submission" date="2015-09" db="EMBL/GenBank/DDBJ databases">
        <title>Identification and resolution of microdiversity through metagenomic sequencing of parallel consortia.</title>
        <authorList>
            <person name="Nelson W.C."/>
            <person name="Romine M.F."/>
            <person name="Lindemann S.R."/>
        </authorList>
    </citation>
    <scope>NUCLEOTIDE SEQUENCE [LARGE SCALE GENOMIC DNA]</scope>
    <source>
        <strain evidence="1">Ana</strain>
    </source>
</reference>
<dbReference type="AlphaFoldDB" id="A0A0P7ZKZ0"/>
<dbReference type="EMBL" id="LJZR01000011">
    <property type="protein sequence ID" value="KPQ35552.1"/>
    <property type="molecule type" value="Genomic_DNA"/>
</dbReference>
<sequence>MTLSNPARNPIKPFAKPLLAGGLLFSLIIILLDANGVKSLVSNPPTFVDTLARPESISALSKECESNINEAVRLSREQLLQLLAVPERDHKSRVRQIANEPYCELSPLQVRAGVDAIREAYPLEFDPKTTLVILYENNEYAGYRFKH</sequence>
<dbReference type="Proteomes" id="UP000050465">
    <property type="component" value="Unassembled WGS sequence"/>
</dbReference>
<dbReference type="STRING" id="1666911.HLUCCA11_09890"/>
<evidence type="ECO:0000313" key="1">
    <source>
        <dbReference type="EMBL" id="KPQ35552.1"/>
    </source>
</evidence>
<name>A0A0P7ZKZ0_9CYAN</name>
<organism evidence="1 2">
    <name type="scientific">Phormidesmis priestleyi Ana</name>
    <dbReference type="NCBI Taxonomy" id="1666911"/>
    <lineage>
        <taxon>Bacteria</taxon>
        <taxon>Bacillati</taxon>
        <taxon>Cyanobacteriota</taxon>
        <taxon>Cyanophyceae</taxon>
        <taxon>Leptolyngbyales</taxon>
        <taxon>Leptolyngbyaceae</taxon>
        <taxon>Phormidesmis</taxon>
    </lineage>
</organism>
<comment type="caution">
    <text evidence="1">The sequence shown here is derived from an EMBL/GenBank/DDBJ whole genome shotgun (WGS) entry which is preliminary data.</text>
</comment>
<evidence type="ECO:0000313" key="2">
    <source>
        <dbReference type="Proteomes" id="UP000050465"/>
    </source>
</evidence>
<protein>
    <submittedName>
        <fullName evidence="1">Uncharacterized protein</fullName>
    </submittedName>
</protein>
<gene>
    <name evidence="1" type="ORF">HLUCCA11_09890</name>
</gene>